<dbReference type="GO" id="GO:0015031">
    <property type="term" value="P:protein transport"/>
    <property type="evidence" value="ECO:0007669"/>
    <property type="project" value="UniProtKB-KW"/>
</dbReference>
<name>A0A9P6UAL3_9FUNG</name>
<accession>A0A9P6UAL3</accession>
<keyword evidence="5" id="KW-0571">Peptide transport</keyword>
<dbReference type="Pfam" id="PF03169">
    <property type="entry name" value="OPT"/>
    <property type="match status" value="1"/>
</dbReference>
<dbReference type="Proteomes" id="UP000807716">
    <property type="component" value="Unassembled WGS sequence"/>
</dbReference>
<keyword evidence="8 9" id="KW-0472">Membrane</keyword>
<protein>
    <recommendedName>
        <fullName evidence="12">Oligopeptide transporter</fullName>
    </recommendedName>
</protein>
<keyword evidence="3" id="KW-0813">Transport</keyword>
<keyword evidence="11" id="KW-1185">Reference proteome</keyword>
<dbReference type="InterPro" id="IPR004813">
    <property type="entry name" value="OPT"/>
</dbReference>
<evidence type="ECO:0000256" key="2">
    <source>
        <dbReference type="ARBA" id="ARBA00008807"/>
    </source>
</evidence>
<organism evidence="10 11">
    <name type="scientific">Actinomortierella ambigua</name>
    <dbReference type="NCBI Taxonomy" id="1343610"/>
    <lineage>
        <taxon>Eukaryota</taxon>
        <taxon>Fungi</taxon>
        <taxon>Fungi incertae sedis</taxon>
        <taxon>Mucoromycota</taxon>
        <taxon>Mortierellomycotina</taxon>
        <taxon>Mortierellomycetes</taxon>
        <taxon>Mortierellales</taxon>
        <taxon>Mortierellaceae</taxon>
        <taxon>Actinomortierella</taxon>
    </lineage>
</organism>
<feature type="transmembrane region" description="Helical" evidence="9">
    <location>
        <begin position="414"/>
        <end position="434"/>
    </location>
</feature>
<evidence type="ECO:0008006" key="12">
    <source>
        <dbReference type="Google" id="ProtNLM"/>
    </source>
</evidence>
<dbReference type="OrthoDB" id="9986677at2759"/>
<feature type="transmembrane region" description="Helical" evidence="9">
    <location>
        <begin position="214"/>
        <end position="244"/>
    </location>
</feature>
<evidence type="ECO:0000256" key="3">
    <source>
        <dbReference type="ARBA" id="ARBA00022448"/>
    </source>
</evidence>
<feature type="transmembrane region" description="Helical" evidence="9">
    <location>
        <begin position="667"/>
        <end position="694"/>
    </location>
</feature>
<dbReference type="InterPro" id="IPR004648">
    <property type="entry name" value="Oligpept_transpt"/>
</dbReference>
<evidence type="ECO:0000313" key="10">
    <source>
        <dbReference type="EMBL" id="KAG0267862.1"/>
    </source>
</evidence>
<evidence type="ECO:0000256" key="5">
    <source>
        <dbReference type="ARBA" id="ARBA00022856"/>
    </source>
</evidence>
<feature type="transmembrane region" description="Helical" evidence="9">
    <location>
        <begin position="356"/>
        <end position="375"/>
    </location>
</feature>
<dbReference type="NCBIfam" id="TIGR00728">
    <property type="entry name" value="OPT_sfam"/>
    <property type="match status" value="1"/>
</dbReference>
<feature type="transmembrane region" description="Helical" evidence="9">
    <location>
        <begin position="476"/>
        <end position="501"/>
    </location>
</feature>
<dbReference type="PANTHER" id="PTHR22601">
    <property type="entry name" value="ISP4 LIKE PROTEIN"/>
    <property type="match status" value="1"/>
</dbReference>
<feature type="transmembrane region" description="Helical" evidence="9">
    <location>
        <begin position="150"/>
        <end position="169"/>
    </location>
</feature>
<feature type="transmembrane region" description="Helical" evidence="9">
    <location>
        <begin position="283"/>
        <end position="309"/>
    </location>
</feature>
<dbReference type="GO" id="GO:0016020">
    <property type="term" value="C:membrane"/>
    <property type="evidence" value="ECO:0007669"/>
    <property type="project" value="UniProtKB-SubCell"/>
</dbReference>
<evidence type="ECO:0000313" key="11">
    <source>
        <dbReference type="Proteomes" id="UP000807716"/>
    </source>
</evidence>
<dbReference type="GO" id="GO:0035673">
    <property type="term" value="F:oligopeptide transmembrane transporter activity"/>
    <property type="evidence" value="ECO:0007669"/>
    <property type="project" value="InterPro"/>
</dbReference>
<reference evidence="10" key="1">
    <citation type="journal article" date="2020" name="Fungal Divers.">
        <title>Resolving the Mortierellaceae phylogeny through synthesis of multi-gene phylogenetics and phylogenomics.</title>
        <authorList>
            <person name="Vandepol N."/>
            <person name="Liber J."/>
            <person name="Desiro A."/>
            <person name="Na H."/>
            <person name="Kennedy M."/>
            <person name="Barry K."/>
            <person name="Grigoriev I.V."/>
            <person name="Miller A.N."/>
            <person name="O'Donnell K."/>
            <person name="Stajich J.E."/>
            <person name="Bonito G."/>
        </authorList>
    </citation>
    <scope>NUCLEOTIDE SEQUENCE</scope>
    <source>
        <strain evidence="10">BC1065</strain>
    </source>
</reference>
<evidence type="ECO:0000256" key="6">
    <source>
        <dbReference type="ARBA" id="ARBA00022927"/>
    </source>
</evidence>
<evidence type="ECO:0000256" key="1">
    <source>
        <dbReference type="ARBA" id="ARBA00004141"/>
    </source>
</evidence>
<evidence type="ECO:0000256" key="9">
    <source>
        <dbReference type="SAM" id="Phobius"/>
    </source>
</evidence>
<evidence type="ECO:0000256" key="7">
    <source>
        <dbReference type="ARBA" id="ARBA00022989"/>
    </source>
</evidence>
<keyword evidence="4 9" id="KW-0812">Transmembrane</keyword>
<proteinExistence type="inferred from homology"/>
<sequence>MSEQKTEYASDMVYQEKTDIESPAMELEEEENSPIPEVAAIVSNKDDPTLPVMTFRYFLLAFMFAVILSFLNMFMWFRTKPMALTPLVVQLLTYPAGKFLARVLPSGPLNPGPFNIKEHVLITLTANVAAQPAYSIDVTVIQKVWYKEDFGFLANLLLCLCTQMVGYGMAGVLRRYLVYPSAMVWPANLVQVALLNTLHKDEDLEPGQWSRYKFFLVAAIGMFCYAWLPGYIFTVLSAFAWICWLNNDSILHAQIFGARGLGIGVFAFEWNTIVSYLGSPLVVPWWAIVNIFAGFILIAWVMTPIAYYTNLWDAKKFTMFGAELYRENGQPYETLDVMTKGEYDEVKGAAYGQLRIATFFALAYGIGFAGLASLITHTILYHRKQIAAQWRASRTQSEDIHHKLMQAYPEVPDWWYGAVFVTMTVISIITCEVWDYKLPWWACLLAVAMSVIFALPVGIVQAVTNQQPGLNIITEYVIGYILPGKPIAVMTFKTLGYISMYQGLLFTSDLKLGHYMKVPPRAMFWAQMTGTVLAAVMNVSVSIWMLNSQPGICETNPTLQCPMARTFYSASVIWGVIAPDRMFGPKSIYNIINYFFFIGFLLPIPFYFMKKKFPNTWLELVHIPVILNATGMMPPASPYNYTNWVLVGFIFQYLVRRYRTSWYMRFNYVMSAAFDSGTAIFTLVSFLVVGMHGIKFPSWWGNGYGTDSLCKYDGAPSIAPPPLPSPVQ</sequence>
<comment type="subcellular location">
    <subcellularLocation>
        <location evidence="1">Membrane</location>
        <topology evidence="1">Multi-pass membrane protein</topology>
    </subcellularLocation>
</comment>
<feature type="transmembrane region" description="Helical" evidence="9">
    <location>
        <begin position="256"/>
        <end position="277"/>
    </location>
</feature>
<keyword evidence="6" id="KW-0653">Protein transport</keyword>
<keyword evidence="7 9" id="KW-1133">Transmembrane helix</keyword>
<evidence type="ECO:0000256" key="8">
    <source>
        <dbReference type="ARBA" id="ARBA00023136"/>
    </source>
</evidence>
<dbReference type="AlphaFoldDB" id="A0A9P6UAL3"/>
<feature type="transmembrane region" description="Helical" evidence="9">
    <location>
        <begin position="522"/>
        <end position="546"/>
    </location>
</feature>
<feature type="transmembrane region" description="Helical" evidence="9">
    <location>
        <begin position="591"/>
        <end position="609"/>
    </location>
</feature>
<evidence type="ECO:0000256" key="4">
    <source>
        <dbReference type="ARBA" id="ARBA00022692"/>
    </source>
</evidence>
<comment type="similarity">
    <text evidence="2">Belongs to the oligopeptide OPT transporter family.</text>
</comment>
<feature type="transmembrane region" description="Helical" evidence="9">
    <location>
        <begin position="57"/>
        <end position="77"/>
    </location>
</feature>
<gene>
    <name evidence="10" type="ORF">DFQ27_008042</name>
</gene>
<comment type="caution">
    <text evidence="10">The sequence shown here is derived from an EMBL/GenBank/DDBJ whole genome shotgun (WGS) entry which is preliminary data.</text>
</comment>
<dbReference type="NCBIfam" id="TIGR00727">
    <property type="entry name" value="ISP4_OPT"/>
    <property type="match status" value="1"/>
</dbReference>
<feature type="transmembrane region" description="Helical" evidence="9">
    <location>
        <begin position="638"/>
        <end position="655"/>
    </location>
</feature>
<feature type="transmembrane region" description="Helical" evidence="9">
    <location>
        <begin position="441"/>
        <end position="464"/>
    </location>
</feature>
<dbReference type="EMBL" id="JAAAJB010000066">
    <property type="protein sequence ID" value="KAG0267862.1"/>
    <property type="molecule type" value="Genomic_DNA"/>
</dbReference>